<evidence type="ECO:0000313" key="3">
    <source>
        <dbReference type="Proteomes" id="UP000000657"/>
    </source>
</evidence>
<reference evidence="2 3" key="1">
    <citation type="journal article" date="2007" name="Genome Res.">
        <title>Genome characteristics of facultatively symbiotic Frankia sp. strains reflect host range and host plant biogeography.</title>
        <authorList>
            <person name="Normand P."/>
            <person name="Lapierre P."/>
            <person name="Tisa L.S."/>
            <person name="Gogarten J.P."/>
            <person name="Alloisio N."/>
            <person name="Bagnarol E."/>
            <person name="Bassi C.A."/>
            <person name="Berry A.M."/>
            <person name="Bickhart D.M."/>
            <person name="Choisne N."/>
            <person name="Couloux A."/>
            <person name="Cournoyer B."/>
            <person name="Cruveiller S."/>
            <person name="Daubin V."/>
            <person name="Demange N."/>
            <person name="Francino M.P."/>
            <person name="Goltsman E."/>
            <person name="Huang Y."/>
            <person name="Kopp O.R."/>
            <person name="Labarre L."/>
            <person name="Lapidus A."/>
            <person name="Lavire C."/>
            <person name="Marechal J."/>
            <person name="Martinez M."/>
            <person name="Mastronunzio J.E."/>
            <person name="Mullin B.C."/>
            <person name="Niemann J."/>
            <person name="Pujic P."/>
            <person name="Rawnsley T."/>
            <person name="Rouy Z."/>
            <person name="Schenowitz C."/>
            <person name="Sellstedt A."/>
            <person name="Tavares F."/>
            <person name="Tomkins J.P."/>
            <person name="Vallenet D."/>
            <person name="Valverde C."/>
            <person name="Wall L.G."/>
            <person name="Wang Y."/>
            <person name="Medigue C."/>
            <person name="Benson D.R."/>
        </authorList>
    </citation>
    <scope>NUCLEOTIDE SEQUENCE [LARGE SCALE GENOMIC DNA]</scope>
    <source>
        <strain evidence="3">DSM 45986 / CECT 9034 / ACN14a</strain>
    </source>
</reference>
<organism evidence="2 3">
    <name type="scientific">Frankia alni (strain DSM 45986 / CECT 9034 / ACN14a)</name>
    <dbReference type="NCBI Taxonomy" id="326424"/>
    <lineage>
        <taxon>Bacteria</taxon>
        <taxon>Bacillati</taxon>
        <taxon>Actinomycetota</taxon>
        <taxon>Actinomycetes</taxon>
        <taxon>Frankiales</taxon>
        <taxon>Frankiaceae</taxon>
        <taxon>Frankia</taxon>
    </lineage>
</organism>
<dbReference type="KEGG" id="fal:FRAAL3329"/>
<dbReference type="AlphaFoldDB" id="Q0RKI5"/>
<keyword evidence="3" id="KW-1185">Reference proteome</keyword>
<accession>Q0RKI5</accession>
<proteinExistence type="predicted"/>
<feature type="region of interest" description="Disordered" evidence="1">
    <location>
        <begin position="27"/>
        <end position="48"/>
    </location>
</feature>
<dbReference type="EMBL" id="CT573213">
    <property type="protein sequence ID" value="CAJ61973.1"/>
    <property type="molecule type" value="Genomic_DNA"/>
</dbReference>
<name>Q0RKI5_FRAAA</name>
<evidence type="ECO:0000313" key="2">
    <source>
        <dbReference type="EMBL" id="CAJ61973.1"/>
    </source>
</evidence>
<protein>
    <submittedName>
        <fullName evidence="2">Uncharacterized protein</fullName>
    </submittedName>
</protein>
<evidence type="ECO:0000256" key="1">
    <source>
        <dbReference type="SAM" id="MobiDB-lite"/>
    </source>
</evidence>
<sequence>MWVTASALPVTGQCKNTPALLIIVRRSHRNTGHPPASRRSTNPIRTVRIIIQETADRPGTAES</sequence>
<dbReference type="Proteomes" id="UP000000657">
    <property type="component" value="Chromosome"/>
</dbReference>
<dbReference type="HOGENOM" id="CLU_2879301_0_0_11"/>
<gene>
    <name evidence="2" type="ordered locus">FRAAL3329</name>
</gene>